<dbReference type="Gramene" id="KQK94420">
    <property type="protein sequence ID" value="KQK94420"/>
    <property type="gene ID" value="SETIT_028476mg"/>
</dbReference>
<evidence type="ECO:0000256" key="1">
    <source>
        <dbReference type="SAM" id="Phobius"/>
    </source>
</evidence>
<dbReference type="Proteomes" id="UP000004995">
    <property type="component" value="Unassembled WGS sequence"/>
</dbReference>
<reference evidence="2" key="2">
    <citation type="submission" date="2018-08" db="UniProtKB">
        <authorList>
            <consortium name="EnsemblPlants"/>
        </authorList>
    </citation>
    <scope>IDENTIFICATION</scope>
    <source>
        <strain evidence="2">Yugu1</strain>
    </source>
</reference>
<dbReference type="EMBL" id="AGNK02004863">
    <property type="status" value="NOT_ANNOTATED_CDS"/>
    <property type="molecule type" value="Genomic_DNA"/>
</dbReference>
<dbReference type="EnsemblPlants" id="KQK94420">
    <property type="protein sequence ID" value="KQK94420"/>
    <property type="gene ID" value="SETIT_028476mg"/>
</dbReference>
<proteinExistence type="predicted"/>
<name>K3ZPE6_SETIT</name>
<reference evidence="3" key="1">
    <citation type="journal article" date="2012" name="Nat. Biotechnol.">
        <title>Reference genome sequence of the model plant Setaria.</title>
        <authorList>
            <person name="Bennetzen J.L."/>
            <person name="Schmutz J."/>
            <person name="Wang H."/>
            <person name="Percifield R."/>
            <person name="Hawkins J."/>
            <person name="Pontaroli A.C."/>
            <person name="Estep M."/>
            <person name="Feng L."/>
            <person name="Vaughn J.N."/>
            <person name="Grimwood J."/>
            <person name="Jenkins J."/>
            <person name="Barry K."/>
            <person name="Lindquist E."/>
            <person name="Hellsten U."/>
            <person name="Deshpande S."/>
            <person name="Wang X."/>
            <person name="Wu X."/>
            <person name="Mitros T."/>
            <person name="Triplett J."/>
            <person name="Yang X."/>
            <person name="Ye C.Y."/>
            <person name="Mauro-Herrera M."/>
            <person name="Wang L."/>
            <person name="Li P."/>
            <person name="Sharma M."/>
            <person name="Sharma R."/>
            <person name="Ronald P.C."/>
            <person name="Panaud O."/>
            <person name="Kellogg E.A."/>
            <person name="Brutnell T.P."/>
            <person name="Doust A.N."/>
            <person name="Tuskan G.A."/>
            <person name="Rokhsar D."/>
            <person name="Devos K.M."/>
        </authorList>
    </citation>
    <scope>NUCLEOTIDE SEQUENCE [LARGE SCALE GENOMIC DNA]</scope>
    <source>
        <strain evidence="3">cv. Yugu1</strain>
    </source>
</reference>
<evidence type="ECO:0000313" key="3">
    <source>
        <dbReference type="Proteomes" id="UP000004995"/>
    </source>
</evidence>
<keyword evidence="3" id="KW-1185">Reference proteome</keyword>
<protein>
    <submittedName>
        <fullName evidence="2">Uncharacterized protein</fullName>
    </submittedName>
</protein>
<feature type="transmembrane region" description="Helical" evidence="1">
    <location>
        <begin position="12"/>
        <end position="31"/>
    </location>
</feature>
<keyword evidence="1" id="KW-0472">Membrane</keyword>
<dbReference type="InParanoid" id="K3ZPE6"/>
<organism evidence="2 3">
    <name type="scientific">Setaria italica</name>
    <name type="common">Foxtail millet</name>
    <name type="synonym">Panicum italicum</name>
    <dbReference type="NCBI Taxonomy" id="4555"/>
    <lineage>
        <taxon>Eukaryota</taxon>
        <taxon>Viridiplantae</taxon>
        <taxon>Streptophyta</taxon>
        <taxon>Embryophyta</taxon>
        <taxon>Tracheophyta</taxon>
        <taxon>Spermatophyta</taxon>
        <taxon>Magnoliopsida</taxon>
        <taxon>Liliopsida</taxon>
        <taxon>Poales</taxon>
        <taxon>Poaceae</taxon>
        <taxon>PACMAD clade</taxon>
        <taxon>Panicoideae</taxon>
        <taxon>Panicodae</taxon>
        <taxon>Paniceae</taxon>
        <taxon>Cenchrinae</taxon>
        <taxon>Setaria</taxon>
    </lineage>
</organism>
<keyword evidence="1" id="KW-0812">Transmembrane</keyword>
<keyword evidence="1" id="KW-1133">Transmembrane helix</keyword>
<dbReference type="AlphaFoldDB" id="K3ZPE6"/>
<sequence length="45" mass="5477">MLGQVEKSFSRTQIDLLGWLLGFLALRTLNIRNCRRYRKKRTMEY</sequence>
<dbReference type="HOGENOM" id="CLU_3208582_0_0_1"/>
<evidence type="ECO:0000313" key="2">
    <source>
        <dbReference type="EnsemblPlants" id="KQK94420"/>
    </source>
</evidence>
<accession>K3ZPE6</accession>